<evidence type="ECO:0000259" key="3">
    <source>
        <dbReference type="Pfam" id="PF00685"/>
    </source>
</evidence>
<dbReference type="PANTHER" id="PTHR10605">
    <property type="entry name" value="HEPARAN SULFATE SULFOTRANSFERASE"/>
    <property type="match status" value="1"/>
</dbReference>
<protein>
    <recommendedName>
        <fullName evidence="3">Sulfotransferase domain-containing protein</fullName>
    </recommendedName>
</protein>
<proteinExistence type="predicted"/>
<dbReference type="InterPro" id="IPR037359">
    <property type="entry name" value="NST/OST"/>
</dbReference>
<comment type="caution">
    <text evidence="4">The sequence shown here is derived from an EMBL/GenBank/DDBJ whole genome shotgun (WGS) entry which is preliminary data.</text>
</comment>
<dbReference type="AlphaFoldDB" id="A0A7V5XHU1"/>
<reference evidence="4" key="1">
    <citation type="journal article" date="2020" name="mSystems">
        <title>Genome- and Community-Level Interaction Insights into Carbon Utilization and Element Cycling Functions of Hydrothermarchaeota in Hydrothermal Sediment.</title>
        <authorList>
            <person name="Zhou Z."/>
            <person name="Liu Y."/>
            <person name="Xu W."/>
            <person name="Pan J."/>
            <person name="Luo Z.H."/>
            <person name="Li M."/>
        </authorList>
    </citation>
    <scope>NUCLEOTIDE SEQUENCE [LARGE SCALE GENOMIC DNA]</scope>
    <source>
        <strain evidence="4">SpSt-106</strain>
    </source>
</reference>
<accession>A0A7V5XHU1</accession>
<sequence length="168" mass="21006">MYLEFFKDAQPDQIKGEIKPAYLYFKEVPIRIKETFKEKADNLKFIVILKNPVDRAYSHYWMEYKRNKETLKFEYAIINELIYERRYPQHRVFSYIDRGFYSEQILNWFKFFRREQFKFIIFEEFIAEQNKIMNEILKFLCVEKEYKFENKIVFKNDYPPLNESLKIF</sequence>
<evidence type="ECO:0000256" key="2">
    <source>
        <dbReference type="ARBA" id="ARBA00023180"/>
    </source>
</evidence>
<gene>
    <name evidence="4" type="ORF">ENM15_07755</name>
</gene>
<dbReference type="InterPro" id="IPR000863">
    <property type="entry name" value="Sulfotransferase_dom"/>
</dbReference>
<organism evidence="4">
    <name type="scientific">Thermodesulfobacterium geofontis</name>
    <dbReference type="NCBI Taxonomy" id="1295609"/>
    <lineage>
        <taxon>Bacteria</taxon>
        <taxon>Pseudomonadati</taxon>
        <taxon>Thermodesulfobacteriota</taxon>
        <taxon>Thermodesulfobacteria</taxon>
        <taxon>Thermodesulfobacteriales</taxon>
        <taxon>Thermodesulfobacteriaceae</taxon>
        <taxon>Thermodesulfobacterium</taxon>
    </lineage>
</organism>
<dbReference type="EMBL" id="DRWR01000124">
    <property type="protein sequence ID" value="HHQ16689.1"/>
    <property type="molecule type" value="Genomic_DNA"/>
</dbReference>
<evidence type="ECO:0000256" key="1">
    <source>
        <dbReference type="ARBA" id="ARBA00022679"/>
    </source>
</evidence>
<dbReference type="Pfam" id="PF00685">
    <property type="entry name" value="Sulfotransfer_1"/>
    <property type="match status" value="1"/>
</dbReference>
<dbReference type="InterPro" id="IPR027417">
    <property type="entry name" value="P-loop_NTPase"/>
</dbReference>
<dbReference type="PANTHER" id="PTHR10605:SF56">
    <property type="entry name" value="BIFUNCTIONAL HEPARAN SULFATE N-DEACETYLASE_N-SULFOTRANSFERASE"/>
    <property type="match status" value="1"/>
</dbReference>
<dbReference type="Gene3D" id="3.40.50.300">
    <property type="entry name" value="P-loop containing nucleotide triphosphate hydrolases"/>
    <property type="match status" value="1"/>
</dbReference>
<evidence type="ECO:0000313" key="4">
    <source>
        <dbReference type="EMBL" id="HHQ16689.1"/>
    </source>
</evidence>
<keyword evidence="1" id="KW-0808">Transferase</keyword>
<name>A0A7V5XHU1_9BACT</name>
<dbReference type="SUPFAM" id="SSF52540">
    <property type="entry name" value="P-loop containing nucleoside triphosphate hydrolases"/>
    <property type="match status" value="1"/>
</dbReference>
<keyword evidence="2" id="KW-0325">Glycoprotein</keyword>
<feature type="domain" description="Sulfotransferase" evidence="3">
    <location>
        <begin position="40"/>
        <end position="143"/>
    </location>
</feature>
<dbReference type="GO" id="GO:0008146">
    <property type="term" value="F:sulfotransferase activity"/>
    <property type="evidence" value="ECO:0007669"/>
    <property type="project" value="InterPro"/>
</dbReference>